<dbReference type="EMBL" id="JRUQ01000018">
    <property type="protein sequence ID" value="KGT95316.1"/>
    <property type="molecule type" value="Genomic_DNA"/>
</dbReference>
<sequence>MAVALIKWCLKRLLPGVLVCAVLGGGAWWLHHQGWQAGFAAAKSAGDMALASEKTAHADERQKASEATTAALLAAKRVEAAQRSRADGLAAQLNDKNHELERAQALLRLGISKAISDDNSANGSCGFNGLGPHGLQLYARALGYTGGGDARTGDK</sequence>
<dbReference type="STRING" id="371042.NG99_04675"/>
<dbReference type="OrthoDB" id="6556359at2"/>
<accession>A0A0A3ZCD4</accession>
<dbReference type="AlphaFoldDB" id="A0A0A3ZCD4"/>
<evidence type="ECO:0000313" key="2">
    <source>
        <dbReference type="Proteomes" id="UP000030351"/>
    </source>
</evidence>
<reference evidence="1 2" key="1">
    <citation type="submission" date="2014-10" db="EMBL/GenBank/DDBJ databases">
        <title>Genome sequence of Erwinia typographi M043b.</title>
        <authorList>
            <person name="Chan K.-G."/>
            <person name="Tan W.-S."/>
        </authorList>
    </citation>
    <scope>NUCLEOTIDE SEQUENCE [LARGE SCALE GENOMIC DNA]</scope>
    <source>
        <strain evidence="1 2">M043b</strain>
    </source>
</reference>
<keyword evidence="2" id="KW-1185">Reference proteome</keyword>
<name>A0A0A3ZCD4_9GAMM</name>
<proteinExistence type="predicted"/>
<organism evidence="1 2">
    <name type="scientific">Erwinia typographi</name>
    <dbReference type="NCBI Taxonomy" id="371042"/>
    <lineage>
        <taxon>Bacteria</taxon>
        <taxon>Pseudomonadati</taxon>
        <taxon>Pseudomonadota</taxon>
        <taxon>Gammaproteobacteria</taxon>
        <taxon>Enterobacterales</taxon>
        <taxon>Erwiniaceae</taxon>
        <taxon>Erwinia</taxon>
    </lineage>
</organism>
<comment type="caution">
    <text evidence="1">The sequence shown here is derived from an EMBL/GenBank/DDBJ whole genome shotgun (WGS) entry which is preliminary data.</text>
</comment>
<dbReference type="eggNOG" id="ENOG50338BV">
    <property type="taxonomic scope" value="Bacteria"/>
</dbReference>
<protein>
    <submittedName>
        <fullName evidence="1">Uncharacterized protein</fullName>
    </submittedName>
</protein>
<dbReference type="Proteomes" id="UP000030351">
    <property type="component" value="Unassembled WGS sequence"/>
</dbReference>
<gene>
    <name evidence="1" type="ORF">NG99_04675</name>
</gene>
<evidence type="ECO:0000313" key="1">
    <source>
        <dbReference type="EMBL" id="KGT95316.1"/>
    </source>
</evidence>